<evidence type="ECO:0000313" key="2">
    <source>
        <dbReference type="EMBL" id="WVZ62973.1"/>
    </source>
</evidence>
<proteinExistence type="predicted"/>
<name>A0AAQ3SXZ8_PASNO</name>
<protein>
    <submittedName>
        <fullName evidence="2">Uncharacterized protein</fullName>
    </submittedName>
</protein>
<dbReference type="EMBL" id="CP144747">
    <property type="protein sequence ID" value="WVZ62973.1"/>
    <property type="molecule type" value="Genomic_DNA"/>
</dbReference>
<feature type="compositionally biased region" description="Pro residues" evidence="1">
    <location>
        <begin position="47"/>
        <end position="63"/>
    </location>
</feature>
<feature type="non-terminal residue" evidence="2">
    <location>
        <position position="1"/>
    </location>
</feature>
<evidence type="ECO:0000256" key="1">
    <source>
        <dbReference type="SAM" id="MobiDB-lite"/>
    </source>
</evidence>
<organism evidence="2 3">
    <name type="scientific">Paspalum notatum var. saurae</name>
    <dbReference type="NCBI Taxonomy" id="547442"/>
    <lineage>
        <taxon>Eukaryota</taxon>
        <taxon>Viridiplantae</taxon>
        <taxon>Streptophyta</taxon>
        <taxon>Embryophyta</taxon>
        <taxon>Tracheophyta</taxon>
        <taxon>Spermatophyta</taxon>
        <taxon>Magnoliopsida</taxon>
        <taxon>Liliopsida</taxon>
        <taxon>Poales</taxon>
        <taxon>Poaceae</taxon>
        <taxon>PACMAD clade</taxon>
        <taxon>Panicoideae</taxon>
        <taxon>Andropogonodae</taxon>
        <taxon>Paspaleae</taxon>
        <taxon>Paspalinae</taxon>
        <taxon>Paspalum</taxon>
    </lineage>
</organism>
<evidence type="ECO:0000313" key="3">
    <source>
        <dbReference type="Proteomes" id="UP001341281"/>
    </source>
</evidence>
<gene>
    <name evidence="2" type="ORF">U9M48_012659</name>
</gene>
<accession>A0AAQ3SXZ8</accession>
<dbReference type="AlphaFoldDB" id="A0AAQ3SXZ8"/>
<feature type="region of interest" description="Disordered" evidence="1">
    <location>
        <begin position="39"/>
        <end position="172"/>
    </location>
</feature>
<sequence length="197" mass="21077">TDELIINLSQIQRARGVYTHSFSFSLGLSPAATTLPLPNHAASPLSHPAPPLSVSPPPPPPPRHSSSRRHRLLPCASGAGARRHRPHTTPERAASPRAPLEREPPPGQPAARSSGGRPCPEREPSRAVSRRSPPEDQAKPGSRPCGRGSRELTPTPSSLATPPPPTLPRRKRRWMYLSPAGGFCASCSQARTGWKAV</sequence>
<reference evidence="2 3" key="1">
    <citation type="submission" date="2024-02" db="EMBL/GenBank/DDBJ databases">
        <title>High-quality chromosome-scale genome assembly of Pensacola bahiagrass (Paspalum notatum Flugge var. saurae).</title>
        <authorList>
            <person name="Vega J.M."/>
            <person name="Podio M."/>
            <person name="Orjuela J."/>
            <person name="Siena L.A."/>
            <person name="Pessino S.C."/>
            <person name="Combes M.C."/>
            <person name="Mariac C."/>
            <person name="Albertini E."/>
            <person name="Pupilli F."/>
            <person name="Ortiz J.P.A."/>
            <person name="Leblanc O."/>
        </authorList>
    </citation>
    <scope>NUCLEOTIDE SEQUENCE [LARGE SCALE GENOMIC DNA]</scope>
    <source>
        <strain evidence="2">R1</strain>
        <tissue evidence="2">Leaf</tissue>
    </source>
</reference>
<keyword evidence="3" id="KW-1185">Reference proteome</keyword>
<dbReference type="Proteomes" id="UP001341281">
    <property type="component" value="Chromosome 03"/>
</dbReference>